<dbReference type="SUPFAM" id="SSF109854">
    <property type="entry name" value="DinB/YfiT-like putative metalloenzymes"/>
    <property type="match status" value="1"/>
</dbReference>
<dbReference type="PANTHER" id="PTHR36922">
    <property type="entry name" value="BLL2446 PROTEIN"/>
    <property type="match status" value="1"/>
</dbReference>
<reference evidence="1" key="1">
    <citation type="journal article" date="2023" name="Mol. Phylogenet. Evol.">
        <title>Genome-scale phylogeny and comparative genomics of the fungal order Sordariales.</title>
        <authorList>
            <person name="Hensen N."/>
            <person name="Bonometti L."/>
            <person name="Westerberg I."/>
            <person name="Brannstrom I.O."/>
            <person name="Guillou S."/>
            <person name="Cros-Aarteil S."/>
            <person name="Calhoun S."/>
            <person name="Haridas S."/>
            <person name="Kuo A."/>
            <person name="Mondo S."/>
            <person name="Pangilinan J."/>
            <person name="Riley R."/>
            <person name="LaButti K."/>
            <person name="Andreopoulos B."/>
            <person name="Lipzen A."/>
            <person name="Chen C."/>
            <person name="Yan M."/>
            <person name="Daum C."/>
            <person name="Ng V."/>
            <person name="Clum A."/>
            <person name="Steindorff A."/>
            <person name="Ohm R.A."/>
            <person name="Martin F."/>
            <person name="Silar P."/>
            <person name="Natvig D.O."/>
            <person name="Lalanne C."/>
            <person name="Gautier V."/>
            <person name="Ament-Velasquez S.L."/>
            <person name="Kruys A."/>
            <person name="Hutchinson M.I."/>
            <person name="Powell A.J."/>
            <person name="Barry K."/>
            <person name="Miller A.N."/>
            <person name="Grigoriev I.V."/>
            <person name="Debuchy R."/>
            <person name="Gladieux P."/>
            <person name="Hiltunen Thoren M."/>
            <person name="Johannesson H."/>
        </authorList>
    </citation>
    <scope>NUCLEOTIDE SEQUENCE</scope>
    <source>
        <strain evidence="1">CBS 118394</strain>
    </source>
</reference>
<dbReference type="Pfam" id="PF09351">
    <property type="entry name" value="DUF1993"/>
    <property type="match status" value="1"/>
</dbReference>
<keyword evidence="2" id="KW-1185">Reference proteome</keyword>
<protein>
    <recommendedName>
        <fullName evidence="3">DUF1993 domain-containing protein</fullName>
    </recommendedName>
</protein>
<proteinExistence type="predicted"/>
<evidence type="ECO:0008006" key="3">
    <source>
        <dbReference type="Google" id="ProtNLM"/>
    </source>
</evidence>
<accession>A0AAE0IAY8</accession>
<gene>
    <name evidence="1" type="ORF">B0H66DRAFT_552451</name>
</gene>
<evidence type="ECO:0000313" key="2">
    <source>
        <dbReference type="Proteomes" id="UP001283341"/>
    </source>
</evidence>
<organism evidence="1 2">
    <name type="scientific">Apodospora peruviana</name>
    <dbReference type="NCBI Taxonomy" id="516989"/>
    <lineage>
        <taxon>Eukaryota</taxon>
        <taxon>Fungi</taxon>
        <taxon>Dikarya</taxon>
        <taxon>Ascomycota</taxon>
        <taxon>Pezizomycotina</taxon>
        <taxon>Sordariomycetes</taxon>
        <taxon>Sordariomycetidae</taxon>
        <taxon>Sordariales</taxon>
        <taxon>Lasiosphaeriaceae</taxon>
        <taxon>Apodospora</taxon>
    </lineage>
</organism>
<dbReference type="InterPro" id="IPR034660">
    <property type="entry name" value="DinB/YfiT-like"/>
</dbReference>
<sequence>MSSPAFSVYESSIQVYIRGLTSLVGILKKAQASPDAASFPEARLYEDMLPLSFQVQFLSTIVARTVERIAGDASGFQSAKDEKTLEDLIATAEKSLELAKSISHKAVEGTEDKTAQIQVGPRGTITTTGRGYLFGWALPNFFFHLTTAYNILRSKGVPVGKLDYLQSFIGPYGEPVPNKA</sequence>
<dbReference type="PANTHER" id="PTHR36922:SF1">
    <property type="entry name" value="DUF1993 DOMAIN-CONTAINING PROTEIN"/>
    <property type="match status" value="1"/>
</dbReference>
<name>A0AAE0IAY8_9PEZI</name>
<dbReference type="Gene3D" id="1.20.120.450">
    <property type="entry name" value="dinb family like domain"/>
    <property type="match status" value="1"/>
</dbReference>
<evidence type="ECO:0000313" key="1">
    <source>
        <dbReference type="EMBL" id="KAK3321683.1"/>
    </source>
</evidence>
<dbReference type="InterPro" id="IPR018531">
    <property type="entry name" value="DUF1993"/>
</dbReference>
<dbReference type="EMBL" id="JAUEDM010000003">
    <property type="protein sequence ID" value="KAK3321683.1"/>
    <property type="molecule type" value="Genomic_DNA"/>
</dbReference>
<dbReference type="Proteomes" id="UP001283341">
    <property type="component" value="Unassembled WGS sequence"/>
</dbReference>
<comment type="caution">
    <text evidence="1">The sequence shown here is derived from an EMBL/GenBank/DDBJ whole genome shotgun (WGS) entry which is preliminary data.</text>
</comment>
<reference evidence="1" key="2">
    <citation type="submission" date="2023-06" db="EMBL/GenBank/DDBJ databases">
        <authorList>
            <consortium name="Lawrence Berkeley National Laboratory"/>
            <person name="Haridas S."/>
            <person name="Hensen N."/>
            <person name="Bonometti L."/>
            <person name="Westerberg I."/>
            <person name="Brannstrom I.O."/>
            <person name="Guillou S."/>
            <person name="Cros-Aarteil S."/>
            <person name="Calhoun S."/>
            <person name="Kuo A."/>
            <person name="Mondo S."/>
            <person name="Pangilinan J."/>
            <person name="Riley R."/>
            <person name="Labutti K."/>
            <person name="Andreopoulos B."/>
            <person name="Lipzen A."/>
            <person name="Chen C."/>
            <person name="Yanf M."/>
            <person name="Daum C."/>
            <person name="Ng V."/>
            <person name="Clum A."/>
            <person name="Steindorff A."/>
            <person name="Ohm R."/>
            <person name="Martin F."/>
            <person name="Silar P."/>
            <person name="Natvig D."/>
            <person name="Lalanne C."/>
            <person name="Gautier V."/>
            <person name="Ament-Velasquez S.L."/>
            <person name="Kruys A."/>
            <person name="Hutchinson M.I."/>
            <person name="Powell A.J."/>
            <person name="Barry K."/>
            <person name="Miller A.N."/>
            <person name="Grigoriev I.V."/>
            <person name="Debuchy R."/>
            <person name="Gladieux P."/>
            <person name="Thoren M.H."/>
            <person name="Johannesson H."/>
        </authorList>
    </citation>
    <scope>NUCLEOTIDE SEQUENCE</scope>
    <source>
        <strain evidence="1">CBS 118394</strain>
    </source>
</reference>
<dbReference type="AlphaFoldDB" id="A0AAE0IAY8"/>